<name>A0A9P8IBY5_9PEZI</name>
<dbReference type="AlphaFoldDB" id="A0A9P8IBY5"/>
<keyword evidence="2" id="KW-1185">Reference proteome</keyword>
<evidence type="ECO:0000313" key="1">
    <source>
        <dbReference type="EMBL" id="KAH0551394.1"/>
    </source>
</evidence>
<proteinExistence type="predicted"/>
<dbReference type="Proteomes" id="UP000750711">
    <property type="component" value="Unassembled WGS sequence"/>
</dbReference>
<reference evidence="1" key="1">
    <citation type="submission" date="2021-03" db="EMBL/GenBank/DDBJ databases">
        <title>Comparative genomics and phylogenomic investigation of the class Geoglossomycetes provide insights into ecological specialization and systematics.</title>
        <authorList>
            <person name="Melie T."/>
            <person name="Pirro S."/>
            <person name="Miller A.N."/>
            <person name="Quandt A."/>
        </authorList>
    </citation>
    <scope>NUCLEOTIDE SEQUENCE</scope>
    <source>
        <strain evidence="1">CAQ_001_2017</strain>
    </source>
</reference>
<evidence type="ECO:0000313" key="2">
    <source>
        <dbReference type="Proteomes" id="UP000750711"/>
    </source>
</evidence>
<dbReference type="EMBL" id="JAGHQM010002060">
    <property type="protein sequence ID" value="KAH0551394.1"/>
    <property type="molecule type" value="Genomic_DNA"/>
</dbReference>
<comment type="caution">
    <text evidence="1">The sequence shown here is derived from an EMBL/GenBank/DDBJ whole genome shotgun (WGS) entry which is preliminary data.</text>
</comment>
<gene>
    <name evidence="1" type="ORF">GP486_007391</name>
</gene>
<organism evidence="1 2">
    <name type="scientific">Trichoglossum hirsutum</name>
    <dbReference type="NCBI Taxonomy" id="265104"/>
    <lineage>
        <taxon>Eukaryota</taxon>
        <taxon>Fungi</taxon>
        <taxon>Dikarya</taxon>
        <taxon>Ascomycota</taxon>
        <taxon>Pezizomycotina</taxon>
        <taxon>Geoglossomycetes</taxon>
        <taxon>Geoglossales</taxon>
        <taxon>Geoglossaceae</taxon>
        <taxon>Trichoglossum</taxon>
    </lineage>
</organism>
<protein>
    <submittedName>
        <fullName evidence="1">Uncharacterized protein</fullName>
    </submittedName>
</protein>
<accession>A0A9P8IBY5</accession>
<sequence>MASKVIGNALQCPSWAFGGIGTIRHARSFATGGLHTFRPTSSPELDGLLNSFRDNIFIPSHLPKRYRDVIYKTKSNPLLSPDAEPKFVDIPCGNGESIKYRLTPIDRLKDEPASRMRELLDLMKVPGDFDVIPPFLEGLHHARRKLTKSDLEKTARRANVAGRHDIILECARRVKTTGFILKHLPVAREAIRGPYLQAKRGNSSEVKKALSQAEQIIELLESPAHTKGKRVEPTDPRAQPDIIGVVLAIAAIQASKHNGGSDIDGKVAMYANRMRGTWVNSDLMVQPPQGQRRKNQDFNQKLMAWVPVLDGLRLAMDVLGAESAEGVWFSEVIPQIEGELKRARSNVDGRGRASLAYDILMGK</sequence>